<reference evidence="3 4" key="1">
    <citation type="submission" date="2017-01" db="EMBL/GenBank/DDBJ databases">
        <title>Genomic analysis of Xuhuaishuia manganoxidans DY6-4.</title>
        <authorList>
            <person name="Wang X."/>
        </authorList>
    </citation>
    <scope>NUCLEOTIDE SEQUENCE [LARGE SCALE GENOMIC DNA]</scope>
    <source>
        <strain evidence="3 4">DY6-4</strain>
    </source>
</reference>
<keyword evidence="2" id="KW-0732">Signal</keyword>
<evidence type="ECO:0000313" key="3">
    <source>
        <dbReference type="EMBL" id="APX89122.1"/>
    </source>
</evidence>
<name>A0A1U7DGL3_9RHOB</name>
<organism evidence="3 4">
    <name type="scientific">Brevirhabdus pacifica</name>
    <dbReference type="NCBI Taxonomy" id="1267768"/>
    <lineage>
        <taxon>Bacteria</taxon>
        <taxon>Pseudomonadati</taxon>
        <taxon>Pseudomonadota</taxon>
        <taxon>Alphaproteobacteria</taxon>
        <taxon>Rhodobacterales</taxon>
        <taxon>Paracoccaceae</taxon>
        <taxon>Brevirhabdus</taxon>
    </lineage>
</organism>
<dbReference type="Proteomes" id="UP000187266">
    <property type="component" value="Chromosome"/>
</dbReference>
<evidence type="ECO:0000256" key="2">
    <source>
        <dbReference type="SAM" id="SignalP"/>
    </source>
</evidence>
<evidence type="ECO:0000313" key="4">
    <source>
        <dbReference type="Proteomes" id="UP000187266"/>
    </source>
</evidence>
<feature type="compositionally biased region" description="Basic and acidic residues" evidence="1">
    <location>
        <begin position="55"/>
        <end position="70"/>
    </location>
</feature>
<dbReference type="EMBL" id="CP019124">
    <property type="protein sequence ID" value="APX89122.1"/>
    <property type="molecule type" value="Genomic_DNA"/>
</dbReference>
<proteinExistence type="predicted"/>
<sequence length="70" mass="7093">MKKLFAAFTVFVVAMAMGLPAAADKGGIPNENASDKAQGSGGGGKGNGHATSNGKGHDKEEGKHAEKWHS</sequence>
<feature type="signal peptide" evidence="2">
    <location>
        <begin position="1"/>
        <end position="21"/>
    </location>
</feature>
<dbReference type="RefSeq" id="WP_076979146.1">
    <property type="nucleotide sequence ID" value="NZ_CP019124.1"/>
</dbReference>
<feature type="chain" id="PRO_5043691393" evidence="2">
    <location>
        <begin position="22"/>
        <end position="70"/>
    </location>
</feature>
<accession>A0A1U7DGL3</accession>
<keyword evidence="4" id="KW-1185">Reference proteome</keyword>
<feature type="region of interest" description="Disordered" evidence="1">
    <location>
        <begin position="22"/>
        <end position="70"/>
    </location>
</feature>
<protein>
    <submittedName>
        <fullName evidence="3">Uncharacterized protein</fullName>
    </submittedName>
</protein>
<evidence type="ECO:0000256" key="1">
    <source>
        <dbReference type="SAM" id="MobiDB-lite"/>
    </source>
</evidence>
<accession>A0A2M9DER5</accession>
<dbReference type="AlphaFoldDB" id="A0A1U7DGL3"/>
<gene>
    <name evidence="3" type="ORF">BV394_04830</name>
</gene>